<accession>A0ACC2UGE6</accession>
<dbReference type="EMBL" id="QTSX02000733">
    <property type="protein sequence ID" value="KAJ9086093.1"/>
    <property type="molecule type" value="Genomic_DNA"/>
</dbReference>
<protein>
    <submittedName>
        <fullName evidence="1">Uncharacterized protein</fullName>
    </submittedName>
</protein>
<proteinExistence type="predicted"/>
<dbReference type="Proteomes" id="UP001165960">
    <property type="component" value="Unassembled WGS sequence"/>
</dbReference>
<comment type="caution">
    <text evidence="1">The sequence shown here is derived from an EMBL/GenBank/DDBJ whole genome shotgun (WGS) entry which is preliminary data.</text>
</comment>
<gene>
    <name evidence="1" type="ORF">DSO57_1007755</name>
</gene>
<evidence type="ECO:0000313" key="2">
    <source>
        <dbReference type="Proteomes" id="UP001165960"/>
    </source>
</evidence>
<sequence length="158" mass="17567">MECAEVASKKIQAESHNISIFPVCHADLHLGDVLFFNIGGTIRERNSTTFSQVLSSANNPSVLFPHQKIAEMFTKMAFNALVKSQSPKDPQLPPCDSPVYKPITVLPRSENDVLYNCQNHRLNPPARFQPSGFVTRNPIIRSLKARLGSQLKLPNPTT</sequence>
<evidence type="ECO:0000313" key="1">
    <source>
        <dbReference type="EMBL" id="KAJ9086093.1"/>
    </source>
</evidence>
<name>A0ACC2UGE6_9FUNG</name>
<reference evidence="1" key="1">
    <citation type="submission" date="2022-04" db="EMBL/GenBank/DDBJ databases">
        <title>Genome of the entomopathogenic fungus Entomophthora muscae.</title>
        <authorList>
            <person name="Elya C."/>
            <person name="Lovett B.R."/>
            <person name="Lee E."/>
            <person name="Macias A.M."/>
            <person name="Hajek A.E."/>
            <person name="De Bivort B.L."/>
            <person name="Kasson M.T."/>
            <person name="De Fine Licht H.H."/>
            <person name="Stajich J.E."/>
        </authorList>
    </citation>
    <scope>NUCLEOTIDE SEQUENCE</scope>
    <source>
        <strain evidence="1">Berkeley</strain>
    </source>
</reference>
<keyword evidence="2" id="KW-1185">Reference proteome</keyword>
<organism evidence="1 2">
    <name type="scientific">Entomophthora muscae</name>
    <dbReference type="NCBI Taxonomy" id="34485"/>
    <lineage>
        <taxon>Eukaryota</taxon>
        <taxon>Fungi</taxon>
        <taxon>Fungi incertae sedis</taxon>
        <taxon>Zoopagomycota</taxon>
        <taxon>Entomophthoromycotina</taxon>
        <taxon>Entomophthoromycetes</taxon>
        <taxon>Entomophthorales</taxon>
        <taxon>Entomophthoraceae</taxon>
        <taxon>Entomophthora</taxon>
    </lineage>
</organism>